<dbReference type="PROSITE" id="PS51257">
    <property type="entry name" value="PROKAR_LIPOPROTEIN"/>
    <property type="match status" value="1"/>
</dbReference>
<proteinExistence type="predicted"/>
<evidence type="ECO:0008006" key="4">
    <source>
        <dbReference type="Google" id="ProtNLM"/>
    </source>
</evidence>
<dbReference type="AlphaFoldDB" id="A0A6J4R858"/>
<organism evidence="3">
    <name type="scientific">uncultured Solirubrobacteraceae bacterium</name>
    <dbReference type="NCBI Taxonomy" id="1162706"/>
    <lineage>
        <taxon>Bacteria</taxon>
        <taxon>Bacillati</taxon>
        <taxon>Actinomycetota</taxon>
        <taxon>Thermoleophilia</taxon>
        <taxon>Solirubrobacterales</taxon>
        <taxon>Solirubrobacteraceae</taxon>
        <taxon>environmental samples</taxon>
    </lineage>
</organism>
<evidence type="ECO:0000256" key="2">
    <source>
        <dbReference type="SAM" id="SignalP"/>
    </source>
</evidence>
<name>A0A6J4R858_9ACTN</name>
<gene>
    <name evidence="3" type="ORF">AVDCRST_MAG65-244</name>
</gene>
<keyword evidence="2" id="KW-0732">Signal</keyword>
<accession>A0A6J4R858</accession>
<protein>
    <recommendedName>
        <fullName evidence="4">IPT/TIG domain-containing protein</fullName>
    </recommendedName>
</protein>
<feature type="non-terminal residue" evidence="3">
    <location>
        <position position="128"/>
    </location>
</feature>
<sequence>MTSRLFITRAIVPALLLALGVAACPEPAPAATPAASATAKPSVRLSDRSVRPGQRLRVSGRAFPAHTRVRLRLAGRSVALARTGRRGTFSVTFRLARPDAGRRRLTIVAGRTRLARTITVAPRRPAAS</sequence>
<dbReference type="EMBL" id="CADCVL010000044">
    <property type="protein sequence ID" value="CAA9465538.1"/>
    <property type="molecule type" value="Genomic_DNA"/>
</dbReference>
<evidence type="ECO:0000256" key="1">
    <source>
        <dbReference type="SAM" id="MobiDB-lite"/>
    </source>
</evidence>
<feature type="compositionally biased region" description="Low complexity" evidence="1">
    <location>
        <begin position="29"/>
        <end position="41"/>
    </location>
</feature>
<feature type="chain" id="PRO_5026877237" description="IPT/TIG domain-containing protein" evidence="2">
    <location>
        <begin position="31"/>
        <end position="128"/>
    </location>
</feature>
<feature type="region of interest" description="Disordered" evidence="1">
    <location>
        <begin position="29"/>
        <end position="51"/>
    </location>
</feature>
<feature type="signal peptide" evidence="2">
    <location>
        <begin position="1"/>
        <end position="30"/>
    </location>
</feature>
<reference evidence="3" key="1">
    <citation type="submission" date="2020-02" db="EMBL/GenBank/DDBJ databases">
        <authorList>
            <person name="Meier V. D."/>
        </authorList>
    </citation>
    <scope>NUCLEOTIDE SEQUENCE</scope>
    <source>
        <strain evidence="3">AVDCRST_MAG65</strain>
    </source>
</reference>
<evidence type="ECO:0000313" key="3">
    <source>
        <dbReference type="EMBL" id="CAA9465538.1"/>
    </source>
</evidence>